<organism evidence="2 3">
    <name type="scientific">Aeoliella straminimaris</name>
    <dbReference type="NCBI Taxonomy" id="2954799"/>
    <lineage>
        <taxon>Bacteria</taxon>
        <taxon>Pseudomonadati</taxon>
        <taxon>Planctomycetota</taxon>
        <taxon>Planctomycetia</taxon>
        <taxon>Pirellulales</taxon>
        <taxon>Lacipirellulaceae</taxon>
        <taxon>Aeoliella</taxon>
    </lineage>
</organism>
<evidence type="ECO:0000313" key="3">
    <source>
        <dbReference type="Proteomes" id="UP001155241"/>
    </source>
</evidence>
<gene>
    <name evidence="2" type="ORF">NG895_17585</name>
</gene>
<dbReference type="EMBL" id="JAMXLR010000061">
    <property type="protein sequence ID" value="MCO6045713.1"/>
    <property type="molecule type" value="Genomic_DNA"/>
</dbReference>
<sequence>MKVGWLIDAEMFPNYCNDLETAIEQQGHTAHLVDAPKPPYRWDDVQDSYRHEFPAGSCVVAHGDIELITRIGRDEHWTPGVFATVENYHCTSYFPHFGQYLLNSDYTMLPFGELLRQQDFLFNSFGNSGQVFVRPDSPLKLFAGQLAKRDNFAADVEFMGFYEFPLSSLVVVSSPKSIAYEWRFVVADRRVVAGCQYVAGNEHVFSAEYPSAARELADEVAANEFQPDPVWIIDICQTTEGDYRLLEIGGFSFANLYACNMTDVVSAVSQTARRVWEEQQSASVKDEA</sequence>
<dbReference type="InterPro" id="IPR041261">
    <property type="entry name" value="R2K_2"/>
</dbReference>
<comment type="caution">
    <text evidence="2">The sequence shown here is derived from an EMBL/GenBank/DDBJ whole genome shotgun (WGS) entry which is preliminary data.</text>
</comment>
<reference evidence="2" key="1">
    <citation type="submission" date="2022-06" db="EMBL/GenBank/DDBJ databases">
        <title>Aeoliella straminimaris, a novel planctomycete from sediments.</title>
        <authorList>
            <person name="Vitorino I.R."/>
            <person name="Lage O.M."/>
        </authorList>
    </citation>
    <scope>NUCLEOTIDE SEQUENCE</scope>
    <source>
        <strain evidence="2">ICT_H6.2</strain>
    </source>
</reference>
<keyword evidence="3" id="KW-1185">Reference proteome</keyword>
<protein>
    <submittedName>
        <fullName evidence="2">ATP-grasp domain-containing protein</fullName>
    </submittedName>
</protein>
<accession>A0A9X2FCN3</accession>
<evidence type="ECO:0000313" key="2">
    <source>
        <dbReference type="EMBL" id="MCO6045713.1"/>
    </source>
</evidence>
<feature type="domain" description="ATP-grasp" evidence="1">
    <location>
        <begin position="127"/>
        <end position="265"/>
    </location>
</feature>
<dbReference type="RefSeq" id="WP_252853826.1">
    <property type="nucleotide sequence ID" value="NZ_JAMXLR010000061.1"/>
</dbReference>
<dbReference type="Pfam" id="PF18299">
    <property type="entry name" value="R2K_2"/>
    <property type="match status" value="1"/>
</dbReference>
<evidence type="ECO:0000259" key="1">
    <source>
        <dbReference type="Pfam" id="PF18299"/>
    </source>
</evidence>
<proteinExistence type="predicted"/>
<name>A0A9X2FCN3_9BACT</name>
<dbReference type="AlphaFoldDB" id="A0A9X2FCN3"/>
<dbReference type="Proteomes" id="UP001155241">
    <property type="component" value="Unassembled WGS sequence"/>
</dbReference>